<evidence type="ECO:0000313" key="2">
    <source>
        <dbReference type="EMBL" id="KAF2020485.1"/>
    </source>
</evidence>
<gene>
    <name evidence="2" type="ORF">BU24DRAFT_456556</name>
</gene>
<dbReference type="SUPFAM" id="SSF48403">
    <property type="entry name" value="Ankyrin repeat"/>
    <property type="match status" value="1"/>
</dbReference>
<dbReference type="RefSeq" id="XP_033388824.1">
    <property type="nucleotide sequence ID" value="XM_033531447.1"/>
</dbReference>
<keyword evidence="3" id="KW-1185">Reference proteome</keyword>
<organism evidence="2 3">
    <name type="scientific">Aaosphaeria arxii CBS 175.79</name>
    <dbReference type="NCBI Taxonomy" id="1450172"/>
    <lineage>
        <taxon>Eukaryota</taxon>
        <taxon>Fungi</taxon>
        <taxon>Dikarya</taxon>
        <taxon>Ascomycota</taxon>
        <taxon>Pezizomycotina</taxon>
        <taxon>Dothideomycetes</taxon>
        <taxon>Pleosporomycetidae</taxon>
        <taxon>Pleosporales</taxon>
        <taxon>Pleosporales incertae sedis</taxon>
        <taxon>Aaosphaeria</taxon>
    </lineage>
</organism>
<dbReference type="InterPro" id="IPR002110">
    <property type="entry name" value="Ankyrin_rpt"/>
</dbReference>
<feature type="repeat" description="ANK" evidence="1">
    <location>
        <begin position="365"/>
        <end position="397"/>
    </location>
</feature>
<dbReference type="SMART" id="SM00248">
    <property type="entry name" value="ANK"/>
    <property type="match status" value="2"/>
</dbReference>
<dbReference type="InterPro" id="IPR036770">
    <property type="entry name" value="Ankyrin_rpt-contain_sf"/>
</dbReference>
<dbReference type="AlphaFoldDB" id="A0A6A5Y4H6"/>
<sequence length="450" mass="50642">MGLLDCTPEIVELIIKLYVNEVGILEAWSRRDVCKTFNYFIEYEVLAKQPKQAFYRTPPKFILQGLTHSKRMKYLQYRIQQPNNAPPVISLKLRGINAEIVVKLQENEGHLQEQYTTALCIAALTDNPGILLRGYGTRDGTWQYDDEEIVSNVDRIAAAASIGDERALRRLILNHPMDVLERSDALGFPLQAAVAGGHMASVKMVLDLFPKLKLDDLDTVQLELALEGVVRKTKNHDMMELIFECLGKTHTAIYASIVEESWETALYKEDRRLLNTILNHLPQLQEDEMELSEDWGFDQLCNNGFGDMARRLIEKGYYIPPGRFDPHSNPMLSAIKYGQADLVTLLIEKGYPVDDFCGCRCGARLHESPLKFAVRHGHTTVSNILIEHGAKADFNFDEYRREAAKDCPESQKKQAEICCRAFLHGGVLHGGVLHGGVLHGGGLYGGEDSE</sequence>
<dbReference type="OrthoDB" id="3787731at2759"/>
<dbReference type="EMBL" id="ML978066">
    <property type="protein sequence ID" value="KAF2020485.1"/>
    <property type="molecule type" value="Genomic_DNA"/>
</dbReference>
<accession>A0A6A5Y4H6</accession>
<reference evidence="2" key="1">
    <citation type="journal article" date="2020" name="Stud. Mycol.">
        <title>101 Dothideomycetes genomes: a test case for predicting lifestyles and emergence of pathogens.</title>
        <authorList>
            <person name="Haridas S."/>
            <person name="Albert R."/>
            <person name="Binder M."/>
            <person name="Bloem J."/>
            <person name="Labutti K."/>
            <person name="Salamov A."/>
            <person name="Andreopoulos B."/>
            <person name="Baker S."/>
            <person name="Barry K."/>
            <person name="Bills G."/>
            <person name="Bluhm B."/>
            <person name="Cannon C."/>
            <person name="Castanera R."/>
            <person name="Culley D."/>
            <person name="Daum C."/>
            <person name="Ezra D."/>
            <person name="Gonzalez J."/>
            <person name="Henrissat B."/>
            <person name="Kuo A."/>
            <person name="Liang C."/>
            <person name="Lipzen A."/>
            <person name="Lutzoni F."/>
            <person name="Magnuson J."/>
            <person name="Mondo S."/>
            <person name="Nolan M."/>
            <person name="Ohm R."/>
            <person name="Pangilinan J."/>
            <person name="Park H.-J."/>
            <person name="Ramirez L."/>
            <person name="Alfaro M."/>
            <person name="Sun H."/>
            <person name="Tritt A."/>
            <person name="Yoshinaga Y."/>
            <person name="Zwiers L.-H."/>
            <person name="Turgeon B."/>
            <person name="Goodwin S."/>
            <person name="Spatafora J."/>
            <person name="Crous P."/>
            <person name="Grigoriev I."/>
        </authorList>
    </citation>
    <scope>NUCLEOTIDE SEQUENCE</scope>
    <source>
        <strain evidence="2">CBS 175.79</strain>
    </source>
</reference>
<protein>
    <submittedName>
        <fullName evidence="2">Uncharacterized protein</fullName>
    </submittedName>
</protein>
<dbReference type="PROSITE" id="PS50088">
    <property type="entry name" value="ANK_REPEAT"/>
    <property type="match status" value="1"/>
</dbReference>
<dbReference type="PROSITE" id="PS50297">
    <property type="entry name" value="ANK_REP_REGION"/>
    <property type="match status" value="1"/>
</dbReference>
<dbReference type="Pfam" id="PF12796">
    <property type="entry name" value="Ank_2"/>
    <property type="match status" value="1"/>
</dbReference>
<evidence type="ECO:0000313" key="3">
    <source>
        <dbReference type="Proteomes" id="UP000799778"/>
    </source>
</evidence>
<proteinExistence type="predicted"/>
<dbReference type="GeneID" id="54288844"/>
<keyword evidence="1" id="KW-0040">ANK repeat</keyword>
<dbReference type="Proteomes" id="UP000799778">
    <property type="component" value="Unassembled WGS sequence"/>
</dbReference>
<dbReference type="Gene3D" id="1.25.40.20">
    <property type="entry name" value="Ankyrin repeat-containing domain"/>
    <property type="match status" value="1"/>
</dbReference>
<evidence type="ECO:0000256" key="1">
    <source>
        <dbReference type="PROSITE-ProRule" id="PRU00023"/>
    </source>
</evidence>
<name>A0A6A5Y4H6_9PLEO</name>